<comment type="function">
    <text evidence="11">Probable S-adenosyl-L-methionine-dependent methyltransferase that acts as a component of the wybutosine biosynthesis pathway. Wybutosine is a hyper modified guanosine with a tricyclic base found at the 3'-position adjacent to the anticodon of eukaryotic phenylalanine tRNA. May methylate the carboxyl group of leucine residues to form alpha-leucine ester residues.</text>
</comment>
<dbReference type="Pfam" id="PF04072">
    <property type="entry name" value="LCM"/>
    <property type="match status" value="1"/>
</dbReference>
<dbReference type="Gene3D" id="3.40.50.150">
    <property type="entry name" value="Vaccinia Virus protein VP39"/>
    <property type="match status" value="1"/>
</dbReference>
<dbReference type="SUPFAM" id="SSF53335">
    <property type="entry name" value="S-adenosyl-L-methionine-dependent methyltransferases"/>
    <property type="match status" value="1"/>
</dbReference>
<dbReference type="Gene3D" id="2.120.10.80">
    <property type="entry name" value="Kelch-type beta propeller"/>
    <property type="match status" value="1"/>
</dbReference>
<dbReference type="Gene3D" id="2.60.120.650">
    <property type="entry name" value="Cupin"/>
    <property type="match status" value="1"/>
</dbReference>
<keyword evidence="10" id="KW-0819">tRNA processing</keyword>
<evidence type="ECO:0000256" key="8">
    <source>
        <dbReference type="ARBA" id="ARBA00022679"/>
    </source>
</evidence>
<comment type="similarity">
    <text evidence="3">Belongs to the methyltransferase superfamily. LCMT family.</text>
</comment>
<evidence type="ECO:0000256" key="2">
    <source>
        <dbReference type="ARBA" id="ARBA00004797"/>
    </source>
</evidence>
<dbReference type="SUPFAM" id="SSF51197">
    <property type="entry name" value="Clavaminate synthase-like"/>
    <property type="match status" value="1"/>
</dbReference>
<evidence type="ECO:0000256" key="9">
    <source>
        <dbReference type="ARBA" id="ARBA00022691"/>
    </source>
</evidence>
<evidence type="ECO:0000313" key="18">
    <source>
        <dbReference type="EMBL" id="KAK4133045.1"/>
    </source>
</evidence>
<evidence type="ECO:0000256" key="3">
    <source>
        <dbReference type="ARBA" id="ARBA00010703"/>
    </source>
</evidence>
<dbReference type="InterPro" id="IPR015915">
    <property type="entry name" value="Kelch-typ_b-propeller"/>
</dbReference>
<dbReference type="PROSITE" id="PS51184">
    <property type="entry name" value="JMJC"/>
    <property type="match status" value="1"/>
</dbReference>
<comment type="caution">
    <text evidence="18">The sequence shown here is derived from an EMBL/GenBank/DDBJ whole genome shotgun (WGS) entry which is preliminary data.</text>
</comment>
<dbReference type="GO" id="GO:0030488">
    <property type="term" value="P:tRNA methylation"/>
    <property type="evidence" value="ECO:0007669"/>
    <property type="project" value="TreeGrafter"/>
</dbReference>
<evidence type="ECO:0000256" key="12">
    <source>
        <dbReference type="ARBA" id="ARBA00029750"/>
    </source>
</evidence>
<dbReference type="Pfam" id="PF13621">
    <property type="entry name" value="Cupin_8"/>
    <property type="match status" value="1"/>
</dbReference>
<feature type="domain" description="JmjC" evidence="17">
    <location>
        <begin position="846"/>
        <end position="991"/>
    </location>
</feature>
<dbReference type="GO" id="GO:0031591">
    <property type="term" value="P:wybutosine biosynthetic process"/>
    <property type="evidence" value="ECO:0007669"/>
    <property type="project" value="TreeGrafter"/>
</dbReference>
<dbReference type="InterPro" id="IPR003347">
    <property type="entry name" value="JmjC_dom"/>
</dbReference>
<dbReference type="PANTHER" id="PTHR46529:SF1">
    <property type="entry name" value="TRNA WYBUTOSINE-SYNTHESIZING PROTEIN 4"/>
    <property type="match status" value="1"/>
</dbReference>
<evidence type="ECO:0000256" key="4">
    <source>
        <dbReference type="ARBA" id="ARBA00012155"/>
    </source>
</evidence>
<accession>A0AAN6UHX5</accession>
<evidence type="ECO:0000256" key="1">
    <source>
        <dbReference type="ARBA" id="ARBA00001806"/>
    </source>
</evidence>
<organism evidence="18 19">
    <name type="scientific">Trichocladium antarcticum</name>
    <dbReference type="NCBI Taxonomy" id="1450529"/>
    <lineage>
        <taxon>Eukaryota</taxon>
        <taxon>Fungi</taxon>
        <taxon>Dikarya</taxon>
        <taxon>Ascomycota</taxon>
        <taxon>Pezizomycotina</taxon>
        <taxon>Sordariomycetes</taxon>
        <taxon>Sordariomycetidae</taxon>
        <taxon>Sordariales</taxon>
        <taxon>Chaetomiaceae</taxon>
        <taxon>Trichocladium</taxon>
    </lineage>
</organism>
<dbReference type="GO" id="GO:0008175">
    <property type="term" value="F:tRNA methyltransferase activity"/>
    <property type="evidence" value="ECO:0007669"/>
    <property type="project" value="TreeGrafter"/>
</dbReference>
<evidence type="ECO:0000256" key="13">
    <source>
        <dbReference type="ARBA" id="ARBA00030231"/>
    </source>
</evidence>
<dbReference type="InterPro" id="IPR041667">
    <property type="entry name" value="Cupin_8"/>
</dbReference>
<evidence type="ECO:0000256" key="14">
    <source>
        <dbReference type="ARBA" id="ARBA00030847"/>
    </source>
</evidence>
<evidence type="ECO:0000256" key="15">
    <source>
        <dbReference type="ARBA" id="ARBA00049250"/>
    </source>
</evidence>
<evidence type="ECO:0000256" key="11">
    <source>
        <dbReference type="ARBA" id="ARBA00025588"/>
    </source>
</evidence>
<dbReference type="EMBL" id="MU853414">
    <property type="protein sequence ID" value="KAK4133045.1"/>
    <property type="molecule type" value="Genomic_DNA"/>
</dbReference>
<proteinExistence type="inferred from homology"/>
<keyword evidence="7" id="KW-0489">Methyltransferase</keyword>
<dbReference type="EC" id="2.1.1.290" evidence="5"/>
<dbReference type="EC" id="2.3.1.231" evidence="4"/>
<evidence type="ECO:0000256" key="6">
    <source>
        <dbReference type="ARBA" id="ARBA00018045"/>
    </source>
</evidence>
<evidence type="ECO:0000313" key="19">
    <source>
        <dbReference type="Proteomes" id="UP001304895"/>
    </source>
</evidence>
<dbReference type="Pfam" id="PF13418">
    <property type="entry name" value="Beta-prop_TYW4"/>
    <property type="match status" value="1"/>
</dbReference>
<reference evidence="18" key="2">
    <citation type="submission" date="2023-05" db="EMBL/GenBank/DDBJ databases">
        <authorList>
            <consortium name="Lawrence Berkeley National Laboratory"/>
            <person name="Steindorff A."/>
            <person name="Hensen N."/>
            <person name="Bonometti L."/>
            <person name="Westerberg I."/>
            <person name="Brannstrom I.O."/>
            <person name="Guillou S."/>
            <person name="Cros-Aarteil S."/>
            <person name="Calhoun S."/>
            <person name="Haridas S."/>
            <person name="Kuo A."/>
            <person name="Mondo S."/>
            <person name="Pangilinan J."/>
            <person name="Riley R."/>
            <person name="Labutti K."/>
            <person name="Andreopoulos B."/>
            <person name="Lipzen A."/>
            <person name="Chen C."/>
            <person name="Yanf M."/>
            <person name="Daum C."/>
            <person name="Ng V."/>
            <person name="Clum A."/>
            <person name="Ohm R."/>
            <person name="Martin F."/>
            <person name="Silar P."/>
            <person name="Natvig D."/>
            <person name="Lalanne C."/>
            <person name="Gautier V."/>
            <person name="Ament-Velasquez S.L."/>
            <person name="Kruys A."/>
            <person name="Hutchinson M.I."/>
            <person name="Powell A.J."/>
            <person name="Barry K."/>
            <person name="Miller A.N."/>
            <person name="Grigoriev I.V."/>
            <person name="Debuchy R."/>
            <person name="Gladieux P."/>
            <person name="Thoren M.H."/>
            <person name="Johannesson H."/>
        </authorList>
    </citation>
    <scope>NUCLEOTIDE SEQUENCE</scope>
    <source>
        <strain evidence="18">CBS 123565</strain>
    </source>
</reference>
<protein>
    <recommendedName>
        <fullName evidence="6">tRNA wybutosine-synthesizing protein 4</fullName>
        <ecNumber evidence="5">2.1.1.290</ecNumber>
        <ecNumber evidence="4">2.3.1.231</ecNumber>
    </recommendedName>
    <alternativeName>
        <fullName evidence="13">Leucine carboxyl methyltransferase 2</fullName>
    </alternativeName>
    <alternativeName>
        <fullName evidence="14">tRNA(Phe) (7-(3-amino-3-(methoxycarbonyl)propyl)wyosine(37)-N)-methoxycarbonyltransferase</fullName>
    </alternativeName>
    <alternativeName>
        <fullName evidence="12">tRNA(Phe) (7-(3-amino-3-carboxypropyl)wyosine(37)-O)-methyltransferase</fullName>
    </alternativeName>
</protein>
<dbReference type="SMART" id="SM00558">
    <property type="entry name" value="JmjC"/>
    <property type="match status" value="1"/>
</dbReference>
<evidence type="ECO:0000256" key="5">
    <source>
        <dbReference type="ARBA" id="ARBA00012779"/>
    </source>
</evidence>
<sequence>MPKKRTPGGGNGPPPGKSAQAQAQDDQVMATNSSSIVSKRSVEKLYYPHEPHFFRYFVHRFQRRAPLINRGYWLRLRAVDVLVRDFLRAVRGRGRRAVVVNLGCGSDVLPWQCLTRYPAECGRAVFVDVDFPDLIARKRRTVVETPELVGAFSGVREAAELVTPVVFRSDQYVQIGCDLRELKTLRQGLDAVLGGFAECEFIFVAEVSITYMETEAADGVIGWASTLGDAEFVLLEQILPDGEGHPFASTMQSHFQKLNTPLKSVRAYPAVGDQYTRFSSRGWDSVQVSTLWQVWADDTFLSASERRQLDETEPFDEWEEFALFAGHYCVVHAKAGSNASLVPAPALPYTTGVPVQPASLQFDGCAGTKGQRRFAAAMQLSQDRPQPLLLNVMGLGTKARLQSVDVFSLGPMETEVFTLREGGPATRMCHSLTDLGSAGVLLVGGRGSPSNPLKDCWLFDKSSRAWKRTHDLPSPLYRHSVTALGESGLAVLVGGRGTSTPFDGCLLYHPDAGWVDCETVGDKPAAVYGAVLACGGISGAARFSGIYAGGLSDDGLIADQILQWEVDTPTVRFTPLQLTGEAEGHASRWLSTRFGATCLQHAGGFVVLGGVARDHLLGREDEALLCSLSADGLTITRLLLGQSEESTPRPLFAGHSAVAMADGSFEIAGGGATCFSMGTFWNKGVYTLRIPAPDGGPQSTSPPGPRWVHEKTVDIIPGDQAPPKAAKPQEGGSSASIIPIVRLRVETEDDFLRVVREGRPVVIEGLDLGSCVSAWTPEYLVEKVGADRKVVIHEAATQAMDFTAKNFRYVTTEFGELSRRMAHGDRLYLRALSQEKPAEKPAVLSEDFPALGPDFVLPAQLSLVAENLFSSVLRLSGPVNMWLHYDVMANVYCQIGGSKRLILFPPGDVEYLSFAPGASSSGIDVFSSLDSHALGQTHPHEAELQPGDVLFLPPLWLHTATPTSNISIAVNVFFKDLDGLSYAAGRDVYGNRDLAAYEKGRQDVARIANAFLKLPAEVREFYLLRLADELGRKARG</sequence>
<dbReference type="SUPFAM" id="SSF50965">
    <property type="entry name" value="Galactose oxidase, central domain"/>
    <property type="match status" value="1"/>
</dbReference>
<keyword evidence="8" id="KW-0808">Transferase</keyword>
<evidence type="ECO:0000256" key="7">
    <source>
        <dbReference type="ARBA" id="ARBA00022603"/>
    </source>
</evidence>
<dbReference type="Proteomes" id="UP001304895">
    <property type="component" value="Unassembled WGS sequence"/>
</dbReference>
<comment type="pathway">
    <text evidence="2">tRNA modification; wybutosine-tRNA(Phe) biosynthesis.</text>
</comment>
<dbReference type="FunFam" id="2.60.120.650:FF:000043">
    <property type="entry name" value="tRNA wybutosine-synthesizing protein 4"/>
    <property type="match status" value="1"/>
</dbReference>
<dbReference type="PANTHER" id="PTHR46529">
    <property type="entry name" value="TRNA WYBUTOSINE-SYNTHESIZING PROTEIN 4"/>
    <property type="match status" value="1"/>
</dbReference>
<comment type="catalytic activity">
    <reaction evidence="1">
        <text>7-[(3S)-3-amino-3-carboxypropyl]wyosine(37) in tRNA(Phe) + S-adenosyl-L-methionine = 7-[(3S)-(3-amino-3-methoxycarbonyl)propyl]wyosine(37) in tRNA(Phe) + S-adenosyl-L-homocysteine</text>
        <dbReference type="Rhea" id="RHEA:36903"/>
        <dbReference type="Rhea" id="RHEA-COMP:10379"/>
        <dbReference type="Rhea" id="RHEA-COMP:11844"/>
        <dbReference type="ChEBI" id="CHEBI:57856"/>
        <dbReference type="ChEBI" id="CHEBI:59789"/>
        <dbReference type="ChEBI" id="CHEBI:73543"/>
        <dbReference type="ChEBI" id="CHEBI:74275"/>
        <dbReference type="EC" id="2.1.1.290"/>
    </reaction>
</comment>
<dbReference type="InterPro" id="IPR011043">
    <property type="entry name" value="Gal_Oxase/kelch_b-propeller"/>
</dbReference>
<evidence type="ECO:0000256" key="10">
    <source>
        <dbReference type="ARBA" id="ARBA00022694"/>
    </source>
</evidence>
<comment type="catalytic activity">
    <reaction evidence="15">
        <text>7-[(3S)-(3-amino-3-methoxycarbonyl)propyl]wyosine(37) in tRNA(Phe) + S-adenosyl-L-methionine + CO2 = wybutosine(37) in tRNA(Phe) + S-adenosyl-L-homocysteine + 2 H(+)</text>
        <dbReference type="Rhea" id="RHEA:37119"/>
        <dbReference type="Rhea" id="RHEA-COMP:11844"/>
        <dbReference type="Rhea" id="RHEA-COMP:11847"/>
        <dbReference type="ChEBI" id="CHEBI:15378"/>
        <dbReference type="ChEBI" id="CHEBI:16526"/>
        <dbReference type="ChEBI" id="CHEBI:57856"/>
        <dbReference type="ChEBI" id="CHEBI:59789"/>
        <dbReference type="ChEBI" id="CHEBI:73544"/>
        <dbReference type="ChEBI" id="CHEBI:74275"/>
        <dbReference type="EC" id="2.3.1.231"/>
    </reaction>
</comment>
<reference evidence="18" key="1">
    <citation type="journal article" date="2023" name="Mol. Phylogenet. Evol.">
        <title>Genome-scale phylogeny and comparative genomics of the fungal order Sordariales.</title>
        <authorList>
            <person name="Hensen N."/>
            <person name="Bonometti L."/>
            <person name="Westerberg I."/>
            <person name="Brannstrom I.O."/>
            <person name="Guillou S."/>
            <person name="Cros-Aarteil S."/>
            <person name="Calhoun S."/>
            <person name="Haridas S."/>
            <person name="Kuo A."/>
            <person name="Mondo S."/>
            <person name="Pangilinan J."/>
            <person name="Riley R."/>
            <person name="LaButti K."/>
            <person name="Andreopoulos B."/>
            <person name="Lipzen A."/>
            <person name="Chen C."/>
            <person name="Yan M."/>
            <person name="Daum C."/>
            <person name="Ng V."/>
            <person name="Clum A."/>
            <person name="Steindorff A."/>
            <person name="Ohm R.A."/>
            <person name="Martin F."/>
            <person name="Silar P."/>
            <person name="Natvig D.O."/>
            <person name="Lalanne C."/>
            <person name="Gautier V."/>
            <person name="Ament-Velasquez S.L."/>
            <person name="Kruys A."/>
            <person name="Hutchinson M.I."/>
            <person name="Powell A.J."/>
            <person name="Barry K."/>
            <person name="Miller A.N."/>
            <person name="Grigoriev I.V."/>
            <person name="Debuchy R."/>
            <person name="Gladieux P."/>
            <person name="Hiltunen Thoren M."/>
            <person name="Johannesson H."/>
        </authorList>
    </citation>
    <scope>NUCLEOTIDE SEQUENCE</scope>
    <source>
        <strain evidence="18">CBS 123565</strain>
    </source>
</reference>
<keyword evidence="9" id="KW-0949">S-adenosyl-L-methionine</keyword>
<gene>
    <name evidence="18" type="ORF">BT67DRAFT_450723</name>
</gene>
<dbReference type="Gene3D" id="6.10.140.1470">
    <property type="match status" value="1"/>
</dbReference>
<name>A0AAN6UHX5_9PEZI</name>
<keyword evidence="19" id="KW-1185">Reference proteome</keyword>
<evidence type="ECO:0000256" key="16">
    <source>
        <dbReference type="SAM" id="MobiDB-lite"/>
    </source>
</evidence>
<dbReference type="InterPro" id="IPR029063">
    <property type="entry name" value="SAM-dependent_MTases_sf"/>
</dbReference>
<dbReference type="AlphaFoldDB" id="A0AAN6UHX5"/>
<feature type="region of interest" description="Disordered" evidence="16">
    <location>
        <begin position="1"/>
        <end position="30"/>
    </location>
</feature>
<evidence type="ECO:0000259" key="17">
    <source>
        <dbReference type="PROSITE" id="PS51184"/>
    </source>
</evidence>
<dbReference type="InterPro" id="IPR007213">
    <property type="entry name" value="Ppm1/Ppm2/Tcmp"/>
</dbReference>